<keyword evidence="3" id="KW-1185">Reference proteome</keyword>
<protein>
    <submittedName>
        <fullName evidence="2">Thioredoxin family protein</fullName>
    </submittedName>
</protein>
<dbReference type="InterPro" id="IPR036249">
    <property type="entry name" value="Thioredoxin-like_sf"/>
</dbReference>
<gene>
    <name evidence="2" type="ORF">QWJ41_14145</name>
</gene>
<dbReference type="InterPro" id="IPR013766">
    <property type="entry name" value="Thioredoxin_domain"/>
</dbReference>
<feature type="domain" description="Thioredoxin" evidence="1">
    <location>
        <begin position="71"/>
        <end position="153"/>
    </location>
</feature>
<dbReference type="RefSeq" id="WP_302709058.1">
    <property type="nucleotide sequence ID" value="NZ_JAULSC010000015.1"/>
</dbReference>
<reference evidence="2" key="1">
    <citation type="submission" date="2023-06" db="EMBL/GenBank/DDBJ databases">
        <title>Genome sequence of Nocardioides sp. SOB44.</title>
        <authorList>
            <person name="Zhang G."/>
        </authorList>
    </citation>
    <scope>NUCLEOTIDE SEQUENCE</scope>
    <source>
        <strain evidence="2">SOB44</strain>
    </source>
</reference>
<evidence type="ECO:0000313" key="2">
    <source>
        <dbReference type="EMBL" id="MDO3396866.1"/>
    </source>
</evidence>
<comment type="caution">
    <text evidence="2">The sequence shown here is derived from an EMBL/GenBank/DDBJ whole genome shotgun (WGS) entry which is preliminary data.</text>
</comment>
<evidence type="ECO:0000313" key="3">
    <source>
        <dbReference type="Proteomes" id="UP001168363"/>
    </source>
</evidence>
<accession>A0ABT8TSQ3</accession>
<dbReference type="CDD" id="cd02947">
    <property type="entry name" value="TRX_family"/>
    <property type="match status" value="1"/>
</dbReference>
<dbReference type="Gene3D" id="3.40.30.10">
    <property type="entry name" value="Glutaredoxin"/>
    <property type="match status" value="1"/>
</dbReference>
<organism evidence="2 3">
    <name type="scientific">Nocardioides cremeus</name>
    <dbReference type="NCBI Taxonomy" id="3058044"/>
    <lineage>
        <taxon>Bacteria</taxon>
        <taxon>Bacillati</taxon>
        <taxon>Actinomycetota</taxon>
        <taxon>Actinomycetes</taxon>
        <taxon>Propionibacteriales</taxon>
        <taxon>Nocardioidaceae</taxon>
        <taxon>Nocardioides</taxon>
    </lineage>
</organism>
<dbReference type="SUPFAM" id="SSF52833">
    <property type="entry name" value="Thioredoxin-like"/>
    <property type="match status" value="1"/>
</dbReference>
<dbReference type="Pfam" id="PF00085">
    <property type="entry name" value="Thioredoxin"/>
    <property type="match status" value="1"/>
</dbReference>
<dbReference type="EMBL" id="JAULSC010000015">
    <property type="protein sequence ID" value="MDO3396866.1"/>
    <property type="molecule type" value="Genomic_DNA"/>
</dbReference>
<proteinExistence type="predicted"/>
<evidence type="ECO:0000259" key="1">
    <source>
        <dbReference type="Pfam" id="PF00085"/>
    </source>
</evidence>
<dbReference type="Proteomes" id="UP001168363">
    <property type="component" value="Unassembled WGS sequence"/>
</dbReference>
<name>A0ABT8TSQ3_9ACTN</name>
<sequence length="160" mass="16709">MPTGLWIALAAVVIALAFGAYRALTDGRFRGTHEVRGAAGGAGAAAAEPAVAERTVWDDVVAAVPDAQLGERATFVQFSSAFCAPCRATRRTLSEVVELVPGVVHLEVDAEHHLDLVRRLDVLRTPTTLVLDASGREATRAAGAPRKETVLATLGSVVGD</sequence>